<dbReference type="SUPFAM" id="SSF56112">
    <property type="entry name" value="Protein kinase-like (PK-like)"/>
    <property type="match status" value="1"/>
</dbReference>
<dbReference type="Pfam" id="PF03109">
    <property type="entry name" value="ABC1"/>
    <property type="match status" value="1"/>
</dbReference>
<proteinExistence type="predicted"/>
<dbReference type="EMBL" id="JAUEPT010000104">
    <property type="protein sequence ID" value="KAK0431900.1"/>
    <property type="molecule type" value="Genomic_DNA"/>
</dbReference>
<comment type="caution">
    <text evidence="2">The sequence shown here is derived from an EMBL/GenBank/DDBJ whole genome shotgun (WGS) entry which is preliminary data.</text>
</comment>
<evidence type="ECO:0000259" key="1">
    <source>
        <dbReference type="Pfam" id="PF03109"/>
    </source>
</evidence>
<dbReference type="InterPro" id="IPR004147">
    <property type="entry name" value="ABC1_dom"/>
</dbReference>
<dbReference type="InterPro" id="IPR011009">
    <property type="entry name" value="Kinase-like_dom_sf"/>
</dbReference>
<sequence length="291" mass="33076">MSSSSTDQPDLSKPNTLKDYHDMLVLRRKEAGMNPLHRGCILSVKLDPYTGPATPENRPLPPFARNGGVFDLILVDAPHPFVHDEQYSQVWVADVHSLGFSFIPLPDLVWYLEVYDYVKPWTLWSTEDNAYRELESLQGQTVPYYFGKHKLTMPSGEDAEVLIMEYVEGKTIEDRPAHDTPDDLGDANEAYVEDMKQMFKKTLLGVHAINKLGVGHNDMHPGNIIVTPFGDSMVFDFAMAGRKFDPDDVRERYGNPVMTTGPLRHCCTQHDEEIFNWIGDELAKPSSWARY</sequence>
<evidence type="ECO:0000313" key="3">
    <source>
        <dbReference type="Proteomes" id="UP001175226"/>
    </source>
</evidence>
<organism evidence="2 3">
    <name type="scientific">Armillaria borealis</name>
    <dbReference type="NCBI Taxonomy" id="47425"/>
    <lineage>
        <taxon>Eukaryota</taxon>
        <taxon>Fungi</taxon>
        <taxon>Dikarya</taxon>
        <taxon>Basidiomycota</taxon>
        <taxon>Agaricomycotina</taxon>
        <taxon>Agaricomycetes</taxon>
        <taxon>Agaricomycetidae</taxon>
        <taxon>Agaricales</taxon>
        <taxon>Marasmiineae</taxon>
        <taxon>Physalacriaceae</taxon>
        <taxon>Armillaria</taxon>
    </lineage>
</organism>
<accession>A0AA39MFS5</accession>
<name>A0AA39MFS5_9AGAR</name>
<dbReference type="AlphaFoldDB" id="A0AA39MFS5"/>
<keyword evidence="3" id="KW-1185">Reference proteome</keyword>
<feature type="domain" description="ABC1 atypical kinase-like" evidence="1">
    <location>
        <begin position="159"/>
        <end position="242"/>
    </location>
</feature>
<dbReference type="Gene3D" id="1.10.510.10">
    <property type="entry name" value="Transferase(Phosphotransferase) domain 1"/>
    <property type="match status" value="1"/>
</dbReference>
<evidence type="ECO:0000313" key="2">
    <source>
        <dbReference type="EMBL" id="KAK0431900.1"/>
    </source>
</evidence>
<gene>
    <name evidence="2" type="ORF">EV421DRAFT_1911413</name>
</gene>
<reference evidence="2" key="1">
    <citation type="submission" date="2023-06" db="EMBL/GenBank/DDBJ databases">
        <authorList>
            <consortium name="Lawrence Berkeley National Laboratory"/>
            <person name="Ahrendt S."/>
            <person name="Sahu N."/>
            <person name="Indic B."/>
            <person name="Wong-Bajracharya J."/>
            <person name="Merenyi Z."/>
            <person name="Ke H.-M."/>
            <person name="Monk M."/>
            <person name="Kocsube S."/>
            <person name="Drula E."/>
            <person name="Lipzen A."/>
            <person name="Balint B."/>
            <person name="Henrissat B."/>
            <person name="Andreopoulos B."/>
            <person name="Martin F.M."/>
            <person name="Harder C.B."/>
            <person name="Rigling D."/>
            <person name="Ford K.L."/>
            <person name="Foster G.D."/>
            <person name="Pangilinan J."/>
            <person name="Papanicolaou A."/>
            <person name="Barry K."/>
            <person name="LaButti K."/>
            <person name="Viragh M."/>
            <person name="Koriabine M."/>
            <person name="Yan M."/>
            <person name="Riley R."/>
            <person name="Champramary S."/>
            <person name="Plett K.L."/>
            <person name="Tsai I.J."/>
            <person name="Slot J."/>
            <person name="Sipos G."/>
            <person name="Plett J."/>
            <person name="Nagy L.G."/>
            <person name="Grigoriev I.V."/>
        </authorList>
    </citation>
    <scope>NUCLEOTIDE SEQUENCE</scope>
    <source>
        <strain evidence="2">FPL87.14</strain>
    </source>
</reference>
<protein>
    <recommendedName>
        <fullName evidence="1">ABC1 atypical kinase-like domain-containing protein</fullName>
    </recommendedName>
</protein>
<dbReference type="Proteomes" id="UP001175226">
    <property type="component" value="Unassembled WGS sequence"/>
</dbReference>